<keyword evidence="10" id="KW-1185">Reference proteome</keyword>
<evidence type="ECO:0000256" key="7">
    <source>
        <dbReference type="ARBA" id="ARBA00023242"/>
    </source>
</evidence>
<evidence type="ECO:0000256" key="6">
    <source>
        <dbReference type="ARBA" id="ARBA00023132"/>
    </source>
</evidence>
<organism evidence="9 10">
    <name type="scientific">Apiospora aurea</name>
    <dbReference type="NCBI Taxonomy" id="335848"/>
    <lineage>
        <taxon>Eukaryota</taxon>
        <taxon>Fungi</taxon>
        <taxon>Dikarya</taxon>
        <taxon>Ascomycota</taxon>
        <taxon>Pezizomycotina</taxon>
        <taxon>Sordariomycetes</taxon>
        <taxon>Xylariomycetidae</taxon>
        <taxon>Amphisphaeriales</taxon>
        <taxon>Apiosporaceae</taxon>
        <taxon>Apiospora</taxon>
    </lineage>
</organism>
<dbReference type="Pfam" id="PF13634">
    <property type="entry name" value="Nucleoporin_FG"/>
    <property type="match status" value="2"/>
</dbReference>
<dbReference type="Proteomes" id="UP001391051">
    <property type="component" value="Unassembled WGS sequence"/>
</dbReference>
<feature type="compositionally biased region" description="Low complexity" evidence="8">
    <location>
        <begin position="139"/>
        <end position="152"/>
    </location>
</feature>
<keyword evidence="6" id="KW-0906">Nuclear pore complex</keyword>
<evidence type="ECO:0008006" key="11">
    <source>
        <dbReference type="Google" id="ProtNLM"/>
    </source>
</evidence>
<protein>
    <recommendedName>
        <fullName evidence="11">Nucleoporin NUP49/NSP49</fullName>
    </recommendedName>
</protein>
<feature type="compositionally biased region" description="Polar residues" evidence="8">
    <location>
        <begin position="246"/>
        <end position="255"/>
    </location>
</feature>
<feature type="compositionally biased region" description="Polar residues" evidence="8">
    <location>
        <begin position="71"/>
        <end position="80"/>
    </location>
</feature>
<keyword evidence="7" id="KW-0539">Nucleus</keyword>
<keyword evidence="4" id="KW-0653">Protein transport</keyword>
<keyword evidence="2" id="KW-0813">Transport</keyword>
<feature type="compositionally biased region" description="Basic and acidic residues" evidence="8">
    <location>
        <begin position="14"/>
        <end position="36"/>
    </location>
</feature>
<dbReference type="RefSeq" id="XP_066701098.1">
    <property type="nucleotide sequence ID" value="XM_066841236.1"/>
</dbReference>
<feature type="compositionally biased region" description="Polar residues" evidence="8">
    <location>
        <begin position="218"/>
        <end position="238"/>
    </location>
</feature>
<feature type="compositionally biased region" description="Polar residues" evidence="8">
    <location>
        <begin position="124"/>
        <end position="138"/>
    </location>
</feature>
<evidence type="ECO:0000256" key="3">
    <source>
        <dbReference type="ARBA" id="ARBA00022816"/>
    </source>
</evidence>
<evidence type="ECO:0000256" key="8">
    <source>
        <dbReference type="SAM" id="MobiDB-lite"/>
    </source>
</evidence>
<feature type="compositionally biased region" description="Polar residues" evidence="8">
    <location>
        <begin position="88"/>
        <end position="114"/>
    </location>
</feature>
<dbReference type="PANTHER" id="PTHR13437">
    <property type="entry name" value="NUCLEOPORIN P58/P45 NUCLEOPORIN-LIKE PROTEIN 1"/>
    <property type="match status" value="1"/>
</dbReference>
<dbReference type="Pfam" id="PF21121">
    <property type="entry name" value="Nup49_C"/>
    <property type="match status" value="1"/>
</dbReference>
<feature type="compositionally biased region" description="Gly residues" evidence="8">
    <location>
        <begin position="178"/>
        <end position="190"/>
    </location>
</feature>
<dbReference type="GeneID" id="92074298"/>
<sequence length="498" mass="53449">MACPYNPFGPPLGREPKRIEDDERPPVPEAERRRRLAAEADLRAELAAAAREAKRVAEENARQPVQPLTPPSTSGQNSNPAPAAGSSLFGNTQANQTSTTGTGLFGNAASSTPKTGGGLFGSAPANNTQPQQQTSSLFGATNNATQPAQQQQTGGGGLFGGLGNTQQQQQQQQPQQSTGGGLFGGLGSGGQQQQQQPQQQQSSGGLFGASTFAKPAQPASSFMNQSQARPGFGSSMQQPAMPGLTMGQSQSQTTEPGVRINVDQVRGTTRFNDLHDDLQKQITEVDRMIQNFMTQKDELDAFMPGHGEMLQHIPNDVKFVERKYGGVRSALEADAEVIESVRNTVQHDTESAKLSFRAIDNLKLPQQYHTGGLWSGRQQSSGTANTESDGQDLVNFFSKTADEMQSQLNGYERNLTEIEMHMHGVQDNVMARLQRMMASKNGGATAMDEEIANLGAVLREFEMGILRSAGVIGNAREGMTRLQLGEFMTDGGQQNGMY</sequence>
<dbReference type="EMBL" id="JAQQWE010000004">
    <property type="protein sequence ID" value="KAK7955792.1"/>
    <property type="molecule type" value="Genomic_DNA"/>
</dbReference>
<evidence type="ECO:0000256" key="5">
    <source>
        <dbReference type="ARBA" id="ARBA00023010"/>
    </source>
</evidence>
<evidence type="ECO:0000313" key="9">
    <source>
        <dbReference type="EMBL" id="KAK7955792.1"/>
    </source>
</evidence>
<keyword evidence="3" id="KW-0509">mRNA transport</keyword>
<evidence type="ECO:0000313" key="10">
    <source>
        <dbReference type="Proteomes" id="UP001391051"/>
    </source>
</evidence>
<keyword evidence="5" id="KW-0811">Translocation</keyword>
<evidence type="ECO:0000256" key="4">
    <source>
        <dbReference type="ARBA" id="ARBA00022927"/>
    </source>
</evidence>
<accession>A0ABR1QGC5</accession>
<feature type="compositionally biased region" description="Low complexity" evidence="8">
    <location>
        <begin position="164"/>
        <end position="177"/>
    </location>
</feature>
<name>A0ABR1QGC5_9PEZI</name>
<evidence type="ECO:0000256" key="1">
    <source>
        <dbReference type="ARBA" id="ARBA00004567"/>
    </source>
</evidence>
<evidence type="ECO:0000256" key="2">
    <source>
        <dbReference type="ARBA" id="ARBA00022448"/>
    </source>
</evidence>
<feature type="compositionally biased region" description="Low complexity" evidence="8">
    <location>
        <begin position="191"/>
        <end position="204"/>
    </location>
</feature>
<feature type="compositionally biased region" description="Basic and acidic residues" evidence="8">
    <location>
        <begin position="51"/>
        <end position="61"/>
    </location>
</feature>
<comment type="caution">
    <text evidence="9">The sequence shown here is derived from an EMBL/GenBank/DDBJ whole genome shotgun (WGS) entry which is preliminary data.</text>
</comment>
<feature type="region of interest" description="Disordered" evidence="8">
    <location>
        <begin position="48"/>
        <end position="257"/>
    </location>
</feature>
<feature type="region of interest" description="Disordered" evidence="8">
    <location>
        <begin position="370"/>
        <end position="390"/>
    </location>
</feature>
<dbReference type="InterPro" id="IPR025574">
    <property type="entry name" value="Nucleoporin_FG_rpt"/>
</dbReference>
<feature type="region of interest" description="Disordered" evidence="8">
    <location>
        <begin position="1"/>
        <end position="36"/>
    </location>
</feature>
<dbReference type="InterPro" id="IPR024882">
    <property type="entry name" value="NUP58/p45/49"/>
</dbReference>
<proteinExistence type="predicted"/>
<dbReference type="PANTHER" id="PTHR13437:SF2">
    <property type="entry name" value="NUCLEOPORIN P58_P45"/>
    <property type="match status" value="1"/>
</dbReference>
<reference evidence="9 10" key="1">
    <citation type="submission" date="2023-01" db="EMBL/GenBank/DDBJ databases">
        <title>Analysis of 21 Apiospora genomes using comparative genomics revels a genus with tremendous synthesis potential of carbohydrate active enzymes and secondary metabolites.</title>
        <authorList>
            <person name="Sorensen T."/>
        </authorList>
    </citation>
    <scope>NUCLEOTIDE SEQUENCE [LARGE SCALE GENOMIC DNA]</scope>
    <source>
        <strain evidence="9 10">CBS 24483</strain>
    </source>
</reference>
<feature type="compositionally biased region" description="Polar residues" evidence="8">
    <location>
        <begin position="376"/>
        <end position="388"/>
    </location>
</feature>
<comment type="subcellular location">
    <subcellularLocation>
        <location evidence="1">Nucleus</location>
        <location evidence="1">Nuclear pore complex</location>
    </subcellularLocation>
</comment>
<feature type="compositionally biased region" description="Gly residues" evidence="8">
    <location>
        <begin position="153"/>
        <end position="163"/>
    </location>
</feature>
<gene>
    <name evidence="9" type="ORF">PG986_005014</name>
</gene>